<organism evidence="13 14">
    <name type="scientific">Treponema bryantii</name>
    <dbReference type="NCBI Taxonomy" id="163"/>
    <lineage>
        <taxon>Bacteria</taxon>
        <taxon>Pseudomonadati</taxon>
        <taxon>Spirochaetota</taxon>
        <taxon>Spirochaetia</taxon>
        <taxon>Spirochaetales</taxon>
        <taxon>Treponemataceae</taxon>
        <taxon>Treponema</taxon>
    </lineage>
</organism>
<keyword evidence="7 11" id="KW-0648">Protein biosynthesis</keyword>
<name>A0A1H9JMY6_9SPIR</name>
<dbReference type="GO" id="GO:0016740">
    <property type="term" value="F:transferase activity"/>
    <property type="evidence" value="ECO:0007669"/>
    <property type="project" value="UniProtKB-KW"/>
</dbReference>
<dbReference type="SUPFAM" id="SSF89095">
    <property type="entry name" value="GatB/YqeY motif"/>
    <property type="match status" value="1"/>
</dbReference>
<comment type="similarity">
    <text evidence="1 11">Belongs to the GatB/GatE family. GatB subfamily.</text>
</comment>
<evidence type="ECO:0000313" key="13">
    <source>
        <dbReference type="EMBL" id="SEQ88123.1"/>
    </source>
</evidence>
<dbReference type="GO" id="GO:0006412">
    <property type="term" value="P:translation"/>
    <property type="evidence" value="ECO:0007669"/>
    <property type="project" value="UniProtKB-UniRule"/>
</dbReference>
<dbReference type="EMBL" id="FOFU01000014">
    <property type="protein sequence ID" value="SEQ88123.1"/>
    <property type="molecule type" value="Genomic_DNA"/>
</dbReference>
<evidence type="ECO:0000256" key="2">
    <source>
        <dbReference type="ARBA" id="ARBA00011123"/>
    </source>
</evidence>
<dbReference type="InterPro" id="IPR003789">
    <property type="entry name" value="Asn/Gln_tRNA_amidoTrase-B-like"/>
</dbReference>
<dbReference type="NCBIfam" id="NF004012">
    <property type="entry name" value="PRK05477.1-2"/>
    <property type="match status" value="1"/>
</dbReference>
<dbReference type="GO" id="GO:0050567">
    <property type="term" value="F:glutaminyl-tRNA synthase (glutamine-hydrolyzing) activity"/>
    <property type="evidence" value="ECO:0007669"/>
    <property type="project" value="UniProtKB-UniRule"/>
</dbReference>
<comment type="catalytic activity">
    <reaction evidence="9 11">
        <text>L-aspartyl-tRNA(Asn) + L-glutamine + ATP + H2O = L-asparaginyl-tRNA(Asn) + L-glutamate + ADP + phosphate + 2 H(+)</text>
        <dbReference type="Rhea" id="RHEA:14513"/>
        <dbReference type="Rhea" id="RHEA-COMP:9674"/>
        <dbReference type="Rhea" id="RHEA-COMP:9677"/>
        <dbReference type="ChEBI" id="CHEBI:15377"/>
        <dbReference type="ChEBI" id="CHEBI:15378"/>
        <dbReference type="ChEBI" id="CHEBI:29985"/>
        <dbReference type="ChEBI" id="CHEBI:30616"/>
        <dbReference type="ChEBI" id="CHEBI:43474"/>
        <dbReference type="ChEBI" id="CHEBI:58359"/>
        <dbReference type="ChEBI" id="CHEBI:78515"/>
        <dbReference type="ChEBI" id="CHEBI:78516"/>
        <dbReference type="ChEBI" id="CHEBI:456216"/>
    </reaction>
</comment>
<dbReference type="InterPro" id="IPR004413">
    <property type="entry name" value="GatB"/>
</dbReference>
<feature type="domain" description="Asn/Gln amidotransferase" evidence="12">
    <location>
        <begin position="361"/>
        <end position="508"/>
    </location>
</feature>
<dbReference type="HAMAP" id="MF_00121">
    <property type="entry name" value="GatB"/>
    <property type="match status" value="1"/>
</dbReference>
<comment type="function">
    <text evidence="8 11">Allows the formation of correctly charged Asn-tRNA(Asn) or Gln-tRNA(Gln) through the transamidation of misacylated Asp-tRNA(Asn) or Glu-tRNA(Gln) in organisms which lack either or both of asparaginyl-tRNA or glutaminyl-tRNA synthetases. The reaction takes place in the presence of glutamine and ATP through an activated phospho-Asp-tRNA(Asn) or phospho-Glu-tRNA(Gln).</text>
</comment>
<accession>A0A1H9JMY6</accession>
<dbReference type="FunFam" id="1.10.10.410:FF:000001">
    <property type="entry name" value="Aspartyl/glutamyl-tRNA(Asn/Gln) amidotransferase subunit B"/>
    <property type="match status" value="1"/>
</dbReference>
<proteinExistence type="inferred from homology"/>
<sequence length="511" mass="57651">MIDKWEIVIGCEIHTQLLTKTKAFCACENRYGGMPDTRVCPVCLGLPGAMPRISKGYVELGAVAGQALNCNIARFTKFDRKHYFYPDLAKGYQITQYDIPLCTDGYVDLPFRSYPKDEQPGGAKCREKNFKGDDCIVGEGKYRRVRVERIHLEEDVGKSLHLQGAHSYIDYNRCGTPLIEIVTKPDMTSPEEAALFMQTVQEILRYVKVTNGNLEEGNMRCDANINLNVWEDGKLWHTPISEIKNLNSFKAIREACTYEAQRQLKEFQEDRQEFNPGFKVTMGWDEEKGQTVVQRTKNSFVDYRFTTEPDIKPFTVSEELIANAKEKVGELPEAKRQRYKAQYGMTDFDVETITSTRDLALFFEDAATKSKNPKRAVNLILAELLAVLNEKKIAITDISLTPAHIAELADALEDGKITSKQGKEVFAEMLETNKMPSVIIKEKDMEVVSDAGEIDKIVQDVIAANPKAIEDWKGGKTNVVGWLMGQVMKQSHGKANPKQATELLNKHLATL</sequence>
<evidence type="ECO:0000256" key="9">
    <source>
        <dbReference type="ARBA" id="ARBA00047380"/>
    </source>
</evidence>
<dbReference type="OrthoDB" id="9804078at2"/>
<dbReference type="NCBIfam" id="NF004014">
    <property type="entry name" value="PRK05477.1-4"/>
    <property type="match status" value="1"/>
</dbReference>
<comment type="catalytic activity">
    <reaction evidence="10 11">
        <text>L-glutamyl-tRNA(Gln) + L-glutamine + ATP + H2O = L-glutaminyl-tRNA(Gln) + L-glutamate + ADP + phosphate + H(+)</text>
        <dbReference type="Rhea" id="RHEA:17521"/>
        <dbReference type="Rhea" id="RHEA-COMP:9681"/>
        <dbReference type="Rhea" id="RHEA-COMP:9684"/>
        <dbReference type="ChEBI" id="CHEBI:15377"/>
        <dbReference type="ChEBI" id="CHEBI:15378"/>
        <dbReference type="ChEBI" id="CHEBI:29985"/>
        <dbReference type="ChEBI" id="CHEBI:30616"/>
        <dbReference type="ChEBI" id="CHEBI:43474"/>
        <dbReference type="ChEBI" id="CHEBI:58359"/>
        <dbReference type="ChEBI" id="CHEBI:78520"/>
        <dbReference type="ChEBI" id="CHEBI:78521"/>
        <dbReference type="ChEBI" id="CHEBI:456216"/>
    </reaction>
</comment>
<dbReference type="Gene3D" id="1.10.10.410">
    <property type="match status" value="1"/>
</dbReference>
<protein>
    <recommendedName>
        <fullName evidence="3 11">Aspartyl/glutamyl-tRNA(Asn/Gln) amidotransferase subunit B</fullName>
        <shortName evidence="11">Asp/Glu-ADT subunit B</shortName>
        <ecNumber evidence="11">6.3.5.-</ecNumber>
    </recommendedName>
</protein>
<keyword evidence="5 11" id="KW-0547">Nucleotide-binding</keyword>
<dbReference type="AlphaFoldDB" id="A0A1H9JMY6"/>
<dbReference type="Proteomes" id="UP000182360">
    <property type="component" value="Unassembled WGS sequence"/>
</dbReference>
<evidence type="ECO:0000313" key="14">
    <source>
        <dbReference type="Proteomes" id="UP000182360"/>
    </source>
</evidence>
<dbReference type="GO" id="GO:0005524">
    <property type="term" value="F:ATP binding"/>
    <property type="evidence" value="ECO:0007669"/>
    <property type="project" value="UniProtKB-KW"/>
</dbReference>
<dbReference type="Pfam" id="PF02934">
    <property type="entry name" value="GatB_N"/>
    <property type="match status" value="1"/>
</dbReference>
<dbReference type="EC" id="6.3.5.-" evidence="11"/>
<dbReference type="PANTHER" id="PTHR11659">
    <property type="entry name" value="GLUTAMYL-TRNA GLN AMIDOTRANSFERASE SUBUNIT B MITOCHONDRIAL AND PROKARYOTIC PET112-RELATED"/>
    <property type="match status" value="1"/>
</dbReference>
<dbReference type="STRING" id="163.SAMN04487775_103176"/>
<reference evidence="13 14" key="1">
    <citation type="submission" date="2016-10" db="EMBL/GenBank/DDBJ databases">
        <authorList>
            <person name="de Groot N.N."/>
        </authorList>
    </citation>
    <scope>NUCLEOTIDE SEQUENCE [LARGE SCALE GENOMIC DNA]</scope>
    <source>
        <strain evidence="13 14">B25</strain>
    </source>
</reference>
<keyword evidence="13" id="KW-0808">Transferase</keyword>
<evidence type="ECO:0000256" key="3">
    <source>
        <dbReference type="ARBA" id="ARBA00016923"/>
    </source>
</evidence>
<comment type="subunit">
    <text evidence="2 11">Heterotrimer of A, B and C subunits.</text>
</comment>
<evidence type="ECO:0000256" key="11">
    <source>
        <dbReference type="HAMAP-Rule" id="MF_00121"/>
    </source>
</evidence>
<evidence type="ECO:0000256" key="10">
    <source>
        <dbReference type="ARBA" id="ARBA00047913"/>
    </source>
</evidence>
<evidence type="ECO:0000256" key="4">
    <source>
        <dbReference type="ARBA" id="ARBA00022598"/>
    </source>
</evidence>
<dbReference type="InterPro" id="IPR017958">
    <property type="entry name" value="Gln-tRNA_amidoTrfase_suB_CS"/>
</dbReference>
<dbReference type="SUPFAM" id="SSF55931">
    <property type="entry name" value="Glutamine synthetase/guanido kinase"/>
    <property type="match status" value="1"/>
</dbReference>
<keyword evidence="6 11" id="KW-0067">ATP-binding</keyword>
<evidence type="ECO:0000256" key="7">
    <source>
        <dbReference type="ARBA" id="ARBA00022917"/>
    </source>
</evidence>
<evidence type="ECO:0000256" key="6">
    <source>
        <dbReference type="ARBA" id="ARBA00022840"/>
    </source>
</evidence>
<keyword evidence="14" id="KW-1185">Reference proteome</keyword>
<gene>
    <name evidence="11" type="primary">gatB</name>
    <name evidence="13" type="ORF">SAMN04487977_1146</name>
</gene>
<dbReference type="InterPro" id="IPR042114">
    <property type="entry name" value="GatB_C_1"/>
</dbReference>
<evidence type="ECO:0000256" key="5">
    <source>
        <dbReference type="ARBA" id="ARBA00022741"/>
    </source>
</evidence>
<dbReference type="PROSITE" id="PS01234">
    <property type="entry name" value="GATB"/>
    <property type="match status" value="1"/>
</dbReference>
<dbReference type="InterPro" id="IPR006075">
    <property type="entry name" value="Asn/Gln-tRNA_Trfase_suB/E_cat"/>
</dbReference>
<dbReference type="eggNOG" id="COG0064">
    <property type="taxonomic scope" value="Bacteria"/>
</dbReference>
<dbReference type="InterPro" id="IPR017959">
    <property type="entry name" value="Asn/Gln-tRNA_amidoTrfase_suB/E"/>
</dbReference>
<dbReference type="Gene3D" id="1.10.150.380">
    <property type="entry name" value="GatB domain, N-terminal subdomain"/>
    <property type="match status" value="1"/>
</dbReference>
<evidence type="ECO:0000256" key="8">
    <source>
        <dbReference type="ARBA" id="ARBA00024799"/>
    </source>
</evidence>
<dbReference type="Pfam" id="PF02637">
    <property type="entry name" value="GatB_Yqey"/>
    <property type="match status" value="1"/>
</dbReference>
<dbReference type="RefSeq" id="WP_074645570.1">
    <property type="nucleotide sequence ID" value="NZ_FOFU01000014.1"/>
</dbReference>
<dbReference type="InterPro" id="IPR023168">
    <property type="entry name" value="GatB_Yqey_C_2"/>
</dbReference>
<evidence type="ECO:0000259" key="12">
    <source>
        <dbReference type="SMART" id="SM00845"/>
    </source>
</evidence>
<dbReference type="InterPro" id="IPR018027">
    <property type="entry name" value="Asn/Gln_amidotransferase"/>
</dbReference>
<dbReference type="InterPro" id="IPR014746">
    <property type="entry name" value="Gln_synth/guanido_kin_cat_dom"/>
</dbReference>
<dbReference type="GO" id="GO:0050566">
    <property type="term" value="F:asparaginyl-tRNA synthase (glutamine-hydrolyzing) activity"/>
    <property type="evidence" value="ECO:0007669"/>
    <property type="project" value="RHEA"/>
</dbReference>
<dbReference type="NCBIfam" id="TIGR00133">
    <property type="entry name" value="gatB"/>
    <property type="match status" value="1"/>
</dbReference>
<keyword evidence="4 11" id="KW-0436">Ligase</keyword>
<dbReference type="SMART" id="SM00845">
    <property type="entry name" value="GatB_Yqey"/>
    <property type="match status" value="1"/>
</dbReference>
<evidence type="ECO:0000256" key="1">
    <source>
        <dbReference type="ARBA" id="ARBA00005306"/>
    </source>
</evidence>